<proteinExistence type="inferred from homology"/>
<dbReference type="PANTHER" id="PTHR30605:SF0">
    <property type="entry name" value="ANHYDRO-N-ACETYLMURAMIC ACID KINASE"/>
    <property type="match status" value="1"/>
</dbReference>
<dbReference type="GO" id="GO:0016301">
    <property type="term" value="F:kinase activity"/>
    <property type="evidence" value="ECO:0007669"/>
    <property type="project" value="UniProtKB-KW"/>
</dbReference>
<reference evidence="3" key="1">
    <citation type="submission" date="2023-05" db="EMBL/GenBank/DDBJ databases">
        <title>Complete genome sequence of Agrobacterium larrymoorei CFBP5477.</title>
        <authorList>
            <person name="Yen H.-C."/>
            <person name="Chou L."/>
            <person name="Lin Y.-C."/>
            <person name="Lai E.-M."/>
            <person name="Kuo C.-H."/>
        </authorList>
    </citation>
    <scope>NUCLEOTIDE SEQUENCE</scope>
    <source>
        <strain evidence="3">CFBP5477</strain>
    </source>
</reference>
<dbReference type="GO" id="GO:0016773">
    <property type="term" value="F:phosphotransferase activity, alcohol group as acceptor"/>
    <property type="evidence" value="ECO:0007669"/>
    <property type="project" value="UniProtKB-UniRule"/>
</dbReference>
<dbReference type="Pfam" id="PF03702">
    <property type="entry name" value="AnmK"/>
    <property type="match status" value="1"/>
</dbReference>
<dbReference type="EC" id="2.7.1.170" evidence="2"/>
<dbReference type="NCBIfam" id="NF007141">
    <property type="entry name" value="PRK09585.1-5"/>
    <property type="match status" value="1"/>
</dbReference>
<dbReference type="GO" id="GO:0097175">
    <property type="term" value="P:1,6-anhydro-N-acetyl-beta-muramic acid catabolic process"/>
    <property type="evidence" value="ECO:0007669"/>
    <property type="project" value="UniProtKB-UniRule"/>
</dbReference>
<dbReference type="EMBL" id="CP124733">
    <property type="protein sequence ID" value="WHA39677.1"/>
    <property type="molecule type" value="Genomic_DNA"/>
</dbReference>
<evidence type="ECO:0000313" key="4">
    <source>
        <dbReference type="Proteomes" id="UP000298664"/>
    </source>
</evidence>
<dbReference type="RefSeq" id="WP_137394266.1">
    <property type="nucleotide sequence ID" value="NZ_CP124733.1"/>
</dbReference>
<keyword evidence="2" id="KW-0067">ATP-binding</keyword>
<evidence type="ECO:0000313" key="3">
    <source>
        <dbReference type="EMBL" id="WHA39677.1"/>
    </source>
</evidence>
<organism evidence="3 4">
    <name type="scientific">Agrobacterium larrymoorei</name>
    <dbReference type="NCBI Taxonomy" id="160699"/>
    <lineage>
        <taxon>Bacteria</taxon>
        <taxon>Pseudomonadati</taxon>
        <taxon>Pseudomonadota</taxon>
        <taxon>Alphaproteobacteria</taxon>
        <taxon>Hyphomicrobiales</taxon>
        <taxon>Rhizobiaceae</taxon>
        <taxon>Rhizobium/Agrobacterium group</taxon>
        <taxon>Agrobacterium</taxon>
    </lineage>
</organism>
<evidence type="ECO:0000256" key="2">
    <source>
        <dbReference type="HAMAP-Rule" id="MF_01270"/>
    </source>
</evidence>
<dbReference type="SUPFAM" id="SSF53067">
    <property type="entry name" value="Actin-like ATPase domain"/>
    <property type="match status" value="1"/>
</dbReference>
<comment type="function">
    <text evidence="2">Catalyzes the specific phosphorylation of 1,6-anhydro-N-acetylmuramic acid (anhMurNAc) with the simultaneous cleavage of the 1,6-anhydro ring, generating MurNAc-6-P. Is required for the utilization of anhMurNAc either imported from the medium or derived from its own cell wall murein, and thus plays a role in cell wall recycling.</text>
</comment>
<comment type="pathway">
    <text evidence="2">Amino-sugar metabolism; 1,6-anhydro-N-acetylmuramate degradation.</text>
</comment>
<dbReference type="GO" id="GO:0009254">
    <property type="term" value="P:peptidoglycan turnover"/>
    <property type="evidence" value="ECO:0007669"/>
    <property type="project" value="UniProtKB-UniRule"/>
</dbReference>
<dbReference type="Gene3D" id="3.30.420.40">
    <property type="match status" value="2"/>
</dbReference>
<comment type="catalytic activity">
    <reaction evidence="2">
        <text>1,6-anhydro-N-acetyl-beta-muramate + ATP + H2O = N-acetyl-D-muramate 6-phosphate + ADP + H(+)</text>
        <dbReference type="Rhea" id="RHEA:24952"/>
        <dbReference type="ChEBI" id="CHEBI:15377"/>
        <dbReference type="ChEBI" id="CHEBI:15378"/>
        <dbReference type="ChEBI" id="CHEBI:30616"/>
        <dbReference type="ChEBI" id="CHEBI:58690"/>
        <dbReference type="ChEBI" id="CHEBI:58722"/>
        <dbReference type="ChEBI" id="CHEBI:456216"/>
        <dbReference type="EC" id="2.7.1.170"/>
    </reaction>
</comment>
<feature type="binding site" evidence="2">
    <location>
        <begin position="13"/>
        <end position="20"/>
    </location>
    <ligand>
        <name>ATP</name>
        <dbReference type="ChEBI" id="CHEBI:30616"/>
    </ligand>
</feature>
<keyword evidence="2 3" id="KW-0418">Kinase</keyword>
<dbReference type="PANTHER" id="PTHR30605">
    <property type="entry name" value="ANHYDRO-N-ACETYLMURAMIC ACID KINASE"/>
    <property type="match status" value="1"/>
</dbReference>
<keyword evidence="1 2" id="KW-0119">Carbohydrate metabolism</keyword>
<evidence type="ECO:0000256" key="1">
    <source>
        <dbReference type="ARBA" id="ARBA00023277"/>
    </source>
</evidence>
<accession>A0AAF0H601</accession>
<sequence>MGNVKTAIGLMSGTSMDGIDIALLRTDGETIVRHGPSGYFPYDPQLRSIWQKALVTARALKQREERPDDLAGAERKLTLAHAAAVKSFLARYRLGPRDVDVIGFHGQTVLHRPDDALTVQIGDGPLLAEETGIDVVYDMRANDMVHGGQGAPLIPVYHAALAANLPERFETPAVFVNIGGISNLTHIGASGALAAFDSGPGNMLIDQWIEAHTGKSYDRGGETAAKGRVVPSLVERYMQSPFFSANIRRSLDRSDFTPPEKGEVTLADGARTLAHLTGAAILKSASYLPEPAKTYVVCGGGRLNPVIMAEFADQASKLGASVIAAEDAGFDGGAMEAEAWAYLAVRSLKGLPLTYPGTTGVGEPVTGGVFTGARR</sequence>
<name>A0AAF0H601_9HYPH</name>
<comment type="pathway">
    <text evidence="2">Cell wall biogenesis; peptidoglycan recycling.</text>
</comment>
<protein>
    <recommendedName>
        <fullName evidence="2">Anhydro-N-acetylmuramic acid kinase</fullName>
        <ecNumber evidence="2">2.7.1.170</ecNumber>
    </recommendedName>
    <alternativeName>
        <fullName evidence="2">AnhMurNAc kinase</fullName>
    </alternativeName>
</protein>
<keyword evidence="2" id="KW-0547">Nucleotide-binding</keyword>
<dbReference type="InterPro" id="IPR043129">
    <property type="entry name" value="ATPase_NBD"/>
</dbReference>
<dbReference type="HAMAP" id="MF_01270">
    <property type="entry name" value="AnhMurNAc_kinase"/>
    <property type="match status" value="1"/>
</dbReference>
<dbReference type="GO" id="GO:0005524">
    <property type="term" value="F:ATP binding"/>
    <property type="evidence" value="ECO:0007669"/>
    <property type="project" value="UniProtKB-UniRule"/>
</dbReference>
<dbReference type="AlphaFoldDB" id="A0AAF0H601"/>
<gene>
    <name evidence="2" type="primary">anmK</name>
    <name evidence="3" type="ORF">CFBP5477_007355</name>
</gene>
<keyword evidence="2 3" id="KW-0808">Transferase</keyword>
<dbReference type="InterPro" id="IPR005338">
    <property type="entry name" value="Anhydro_N_Ac-Mur_kinase"/>
</dbReference>
<comment type="similarity">
    <text evidence="2">Belongs to the anhydro-N-acetylmuramic acid kinase family.</text>
</comment>
<dbReference type="Proteomes" id="UP000298664">
    <property type="component" value="Chromosome Circular"/>
</dbReference>
<dbReference type="GO" id="GO:0006040">
    <property type="term" value="P:amino sugar metabolic process"/>
    <property type="evidence" value="ECO:0007669"/>
    <property type="project" value="InterPro"/>
</dbReference>